<dbReference type="InterPro" id="IPR039536">
    <property type="entry name" value="TetR_C_Proteobacteria"/>
</dbReference>
<evidence type="ECO:0000256" key="2">
    <source>
        <dbReference type="PROSITE-ProRule" id="PRU00335"/>
    </source>
</evidence>
<dbReference type="GO" id="GO:0003700">
    <property type="term" value="F:DNA-binding transcription factor activity"/>
    <property type="evidence" value="ECO:0007669"/>
    <property type="project" value="TreeGrafter"/>
</dbReference>
<dbReference type="PROSITE" id="PS50977">
    <property type="entry name" value="HTH_TETR_2"/>
    <property type="match status" value="1"/>
</dbReference>
<evidence type="ECO:0000259" key="3">
    <source>
        <dbReference type="PROSITE" id="PS50977"/>
    </source>
</evidence>
<comment type="caution">
    <text evidence="4">The sequence shown here is derived from an EMBL/GenBank/DDBJ whole genome shotgun (WGS) entry which is preliminary data.</text>
</comment>
<dbReference type="EMBL" id="SHMC01000005">
    <property type="protein sequence ID" value="TAA23675.1"/>
    <property type="molecule type" value="Genomic_DNA"/>
</dbReference>
<dbReference type="Proteomes" id="UP000292627">
    <property type="component" value="Unassembled WGS sequence"/>
</dbReference>
<evidence type="ECO:0000313" key="4">
    <source>
        <dbReference type="EMBL" id="TAA23675.1"/>
    </source>
</evidence>
<gene>
    <name evidence="4" type="ORF">EA660_13680</name>
</gene>
<dbReference type="GO" id="GO:0000976">
    <property type="term" value="F:transcription cis-regulatory region binding"/>
    <property type="evidence" value="ECO:0007669"/>
    <property type="project" value="TreeGrafter"/>
</dbReference>
<dbReference type="SUPFAM" id="SSF46689">
    <property type="entry name" value="Homeodomain-like"/>
    <property type="match status" value="1"/>
</dbReference>
<dbReference type="RefSeq" id="WP_130552002.1">
    <property type="nucleotide sequence ID" value="NZ_SHMC01000005.1"/>
</dbReference>
<dbReference type="Pfam" id="PF14246">
    <property type="entry name" value="TetR_C_7"/>
    <property type="match status" value="1"/>
</dbReference>
<name>A0A4Q8L6U0_9GAMM</name>
<dbReference type="InterPro" id="IPR001647">
    <property type="entry name" value="HTH_TetR"/>
</dbReference>
<dbReference type="Gene3D" id="1.10.357.10">
    <property type="entry name" value="Tetracycline Repressor, domain 2"/>
    <property type="match status" value="1"/>
</dbReference>
<feature type="DNA-binding region" description="H-T-H motif" evidence="2">
    <location>
        <begin position="33"/>
        <end position="52"/>
    </location>
</feature>
<organism evidence="4 5">
    <name type="scientific">Pseudoxanthomonas winnipegensis</name>
    <dbReference type="NCBI Taxonomy" id="2480810"/>
    <lineage>
        <taxon>Bacteria</taxon>
        <taxon>Pseudomonadati</taxon>
        <taxon>Pseudomonadota</taxon>
        <taxon>Gammaproteobacteria</taxon>
        <taxon>Lysobacterales</taxon>
        <taxon>Lysobacteraceae</taxon>
        <taxon>Pseudoxanthomonas</taxon>
    </lineage>
</organism>
<accession>A0A4Q8L6U0</accession>
<dbReference type="InterPro" id="IPR036271">
    <property type="entry name" value="Tet_transcr_reg_TetR-rel_C_sf"/>
</dbReference>
<feature type="domain" description="HTH tetR-type" evidence="3">
    <location>
        <begin position="11"/>
        <end position="70"/>
    </location>
</feature>
<dbReference type="InterPro" id="IPR050109">
    <property type="entry name" value="HTH-type_TetR-like_transc_reg"/>
</dbReference>
<dbReference type="Gene3D" id="1.10.10.60">
    <property type="entry name" value="Homeodomain-like"/>
    <property type="match status" value="1"/>
</dbReference>
<dbReference type="OrthoDB" id="8535430at2"/>
<sequence>MSQPHAPSTAAERRQRVFDAMRSLMAEQGFRVSMEAVAQRAGCSKQTLYSQFGSKHALLQDLMHDQLQLTTARLGSFAGGVRAPLLAFAEEYLEQLAEPDVVAAFLLFGAESPQFPEEARGIWRDGGERLHQHLAKWLSQAMQAGLLRHDDPHASAELLFGMLLGLDLERLRFAMPQRRAAARRAWAHQAVDAFLRAFGPETSTARC</sequence>
<dbReference type="PANTHER" id="PTHR30055">
    <property type="entry name" value="HTH-TYPE TRANSCRIPTIONAL REGULATOR RUTR"/>
    <property type="match status" value="1"/>
</dbReference>
<dbReference type="Pfam" id="PF00440">
    <property type="entry name" value="TetR_N"/>
    <property type="match status" value="1"/>
</dbReference>
<reference evidence="4 5" key="1">
    <citation type="submission" date="2019-02" db="EMBL/GenBank/DDBJ databases">
        <title>WGS of Pseudoxanthomonas species novum from clinical isolates.</title>
        <authorList>
            <person name="Bernier A.-M."/>
            <person name="Bernard K."/>
            <person name="Vachon A."/>
        </authorList>
    </citation>
    <scope>NUCLEOTIDE SEQUENCE [LARGE SCALE GENOMIC DNA]</scope>
    <source>
        <strain evidence="4 5">NML171200</strain>
    </source>
</reference>
<dbReference type="InterPro" id="IPR009057">
    <property type="entry name" value="Homeodomain-like_sf"/>
</dbReference>
<evidence type="ECO:0000256" key="1">
    <source>
        <dbReference type="ARBA" id="ARBA00023125"/>
    </source>
</evidence>
<dbReference type="PRINTS" id="PR00455">
    <property type="entry name" value="HTHTETR"/>
</dbReference>
<dbReference type="PANTHER" id="PTHR30055:SF146">
    <property type="entry name" value="HTH-TYPE TRANSCRIPTIONAL DUAL REGULATOR CECR"/>
    <property type="match status" value="1"/>
</dbReference>
<dbReference type="SUPFAM" id="SSF48498">
    <property type="entry name" value="Tetracyclin repressor-like, C-terminal domain"/>
    <property type="match status" value="1"/>
</dbReference>
<keyword evidence="1 2" id="KW-0238">DNA-binding</keyword>
<proteinExistence type="predicted"/>
<dbReference type="AlphaFoldDB" id="A0A4Q8L6U0"/>
<protein>
    <submittedName>
        <fullName evidence="4">TetR/AcrR family transcriptional regulator</fullName>
    </submittedName>
</protein>
<evidence type="ECO:0000313" key="5">
    <source>
        <dbReference type="Proteomes" id="UP000292627"/>
    </source>
</evidence>